<evidence type="ECO:0000256" key="1">
    <source>
        <dbReference type="SAM" id="MobiDB-lite"/>
    </source>
</evidence>
<feature type="compositionally biased region" description="Polar residues" evidence="1">
    <location>
        <begin position="1"/>
        <end position="13"/>
    </location>
</feature>
<protein>
    <submittedName>
        <fullName evidence="2">Uncharacterized protein</fullName>
    </submittedName>
</protein>
<feature type="compositionally biased region" description="Basic residues" evidence="1">
    <location>
        <begin position="157"/>
        <end position="187"/>
    </location>
</feature>
<reference evidence="2" key="1">
    <citation type="journal article" date="1996" name="Gene">
        <title>Cloning and characterization of the MamI restriction-modification system from Microbacterium ammoniaphilum in Escherichia coli.</title>
        <authorList>
            <person name="Striebel H.-M."/>
            <person name="Seeber S."/>
            <person name="Jarsch M."/>
            <person name="Kessler C."/>
        </authorList>
    </citation>
    <scope>NUCLEOTIDE SEQUENCE</scope>
    <source>
        <strain evidence="2">ATCC 15354</strain>
    </source>
</reference>
<feature type="compositionally biased region" description="Basic residues" evidence="1">
    <location>
        <begin position="384"/>
        <end position="395"/>
    </location>
</feature>
<accession>P94909</accession>
<organism evidence="2">
    <name type="scientific">Microbacterium ammoniaphilum</name>
    <dbReference type="NCBI Taxonomy" id="42460"/>
    <lineage>
        <taxon>Bacteria</taxon>
        <taxon>Bacillati</taxon>
        <taxon>Actinomycetota</taxon>
        <taxon>Actinomycetes</taxon>
        <taxon>Micrococcales</taxon>
        <taxon>Microbacteriaceae</taxon>
        <taxon>Microbacterium</taxon>
    </lineage>
</organism>
<proteinExistence type="predicted"/>
<feature type="region of interest" description="Disordered" evidence="1">
    <location>
        <begin position="1"/>
        <end position="417"/>
    </location>
</feature>
<dbReference type="AlphaFoldDB" id="P94909"/>
<dbReference type="EMBL" id="X79027">
    <property type="protein sequence ID" value="CAA55649.1"/>
    <property type="molecule type" value="Genomic_DNA"/>
</dbReference>
<feature type="compositionally biased region" description="Basic and acidic residues" evidence="1">
    <location>
        <begin position="86"/>
        <end position="117"/>
    </location>
</feature>
<dbReference type="PIR" id="T45134">
    <property type="entry name" value="T45134"/>
</dbReference>
<evidence type="ECO:0000313" key="2">
    <source>
        <dbReference type="EMBL" id="CAA55649.1"/>
    </source>
</evidence>
<feature type="compositionally biased region" description="Gly residues" evidence="1">
    <location>
        <begin position="227"/>
        <end position="236"/>
    </location>
</feature>
<name>P94909_MICAM</name>
<feature type="compositionally biased region" description="Basic residues" evidence="1">
    <location>
        <begin position="118"/>
        <end position="143"/>
    </location>
</feature>
<feature type="compositionally biased region" description="Low complexity" evidence="1">
    <location>
        <begin position="19"/>
        <end position="46"/>
    </location>
</feature>
<feature type="compositionally biased region" description="Basic residues" evidence="1">
    <location>
        <begin position="363"/>
        <end position="376"/>
    </location>
</feature>
<feature type="non-terminal residue" evidence="2">
    <location>
        <position position="1"/>
    </location>
</feature>
<feature type="compositionally biased region" description="Basic and acidic residues" evidence="1">
    <location>
        <begin position="188"/>
        <end position="212"/>
    </location>
</feature>
<sequence>PAPSATRSPSWSGCSRGIPTSPATTSSTCRTAPAASAPASTAEPHAGPAKPGRAEPRGTGTIEPRGSHYRHRRPAQRRQVHPLQRPHQEPGARGELPVRDDRAERGRREPARPAARDARRHLRLGAHPARRGVLRRHRRHRARGERGRGPRQQVPRQHPRGRRDRAGRPGLHRRRRRARRRQGRPQVRHGDDQHRADPRRPRDPRAGHHPLREGGQGQEARPLRARGGQGGPGGPAGRHPALGDEDRPRARQGARAAHREALHLRLQRRRGRADGCRAQGRARRARRAGGGGLPRREDRVRAHRPRPRGRGGAARLDRAGGVGARPARPRRLRHPRPADLPHGGPQGVARLDHPQGLEGAAGSRRHPHRLRARLHQGRGDLLRRPRRDRLGRRGPRQGQGAHGGQGLRHAGRRRRGVPSQLAVLRQGVCQASATLALWMTSGRLLRELAGLLCRDSVESHLDVTTWRADASISRRTWTVMNTRLRQAQKSLAARRPTTSSSISRSCWQTALGNSASRRRSRCWSEGATQ</sequence>
<feature type="compositionally biased region" description="Basic residues" evidence="1">
    <location>
        <begin position="67"/>
        <end position="80"/>
    </location>
</feature>